<dbReference type="Pfam" id="PF00112">
    <property type="entry name" value="Peptidase_C1"/>
    <property type="match status" value="1"/>
</dbReference>
<evidence type="ECO:0000313" key="5">
    <source>
        <dbReference type="EnsemblPlants" id="TraesCS2A02G538400.1.cds1"/>
    </source>
</evidence>
<dbReference type="InterPro" id="IPR025660">
    <property type="entry name" value="Pept_his_AS"/>
</dbReference>
<dbReference type="PANTHER" id="PTHR12411">
    <property type="entry name" value="CYSTEINE PROTEASE FAMILY C1-RELATED"/>
    <property type="match status" value="1"/>
</dbReference>
<evidence type="ECO:0000313" key="6">
    <source>
        <dbReference type="Proteomes" id="UP000019116"/>
    </source>
</evidence>
<dbReference type="Gramene" id="TraesMAC2A03G00798260.1">
    <property type="protein sequence ID" value="TraesMAC2A03G00798260.1.CDS1"/>
    <property type="gene ID" value="TraesMAC2A03G00798260"/>
</dbReference>
<keyword evidence="3" id="KW-0732">Signal</keyword>
<dbReference type="Gramene" id="TraesNOR2A03G00809650.1">
    <property type="protein sequence ID" value="TraesNOR2A03G00809650.1.CDS1"/>
    <property type="gene ID" value="TraesNOR2A03G00809650"/>
</dbReference>
<proteinExistence type="inferred from homology"/>
<organism evidence="5">
    <name type="scientific">Triticum aestivum</name>
    <name type="common">Wheat</name>
    <dbReference type="NCBI Taxonomy" id="4565"/>
    <lineage>
        <taxon>Eukaryota</taxon>
        <taxon>Viridiplantae</taxon>
        <taxon>Streptophyta</taxon>
        <taxon>Embryophyta</taxon>
        <taxon>Tracheophyta</taxon>
        <taxon>Spermatophyta</taxon>
        <taxon>Magnoliopsida</taxon>
        <taxon>Liliopsida</taxon>
        <taxon>Poales</taxon>
        <taxon>Poaceae</taxon>
        <taxon>BOP clade</taxon>
        <taxon>Pooideae</taxon>
        <taxon>Triticodae</taxon>
        <taxon>Triticeae</taxon>
        <taxon>Triticinae</taxon>
        <taxon>Triticum</taxon>
    </lineage>
</organism>
<dbReference type="AlphaFoldDB" id="A0A3B6B8W1"/>
<dbReference type="InterPro" id="IPR000668">
    <property type="entry name" value="Peptidase_C1A_C"/>
</dbReference>
<dbReference type="GO" id="GO:0005615">
    <property type="term" value="C:extracellular space"/>
    <property type="evidence" value="ECO:0000318"/>
    <property type="project" value="GO_Central"/>
</dbReference>
<keyword evidence="6" id="KW-1185">Reference proteome</keyword>
<evidence type="ECO:0000256" key="1">
    <source>
        <dbReference type="ARBA" id="ARBA00008455"/>
    </source>
</evidence>
<evidence type="ECO:0000256" key="3">
    <source>
        <dbReference type="SAM" id="SignalP"/>
    </source>
</evidence>
<dbReference type="Gene3D" id="3.90.70.10">
    <property type="entry name" value="Cysteine proteinases"/>
    <property type="match status" value="1"/>
</dbReference>
<dbReference type="PROSITE" id="PS00639">
    <property type="entry name" value="THIOL_PROTEASE_HIS"/>
    <property type="match status" value="1"/>
</dbReference>
<feature type="signal peptide" evidence="3">
    <location>
        <begin position="1"/>
        <end position="20"/>
    </location>
</feature>
<dbReference type="Gramene" id="TraesCS2A02G538400.1">
    <property type="protein sequence ID" value="TraesCS2A02G538400.1.cds1"/>
    <property type="gene ID" value="TraesCS2A02G538400"/>
</dbReference>
<dbReference type="Gramene" id="TraesCS2A03G1243200.1">
    <property type="protein sequence ID" value="TraesCS2A03G1243200.1.CDS1"/>
    <property type="gene ID" value="TraesCS2A03G1243200"/>
</dbReference>
<dbReference type="InterPro" id="IPR013128">
    <property type="entry name" value="Peptidase_C1A"/>
</dbReference>
<accession>A0A3B6B8W1</accession>
<dbReference type="InterPro" id="IPR039417">
    <property type="entry name" value="Peptidase_C1A_papain-like"/>
</dbReference>
<reference evidence="5" key="1">
    <citation type="submission" date="2018-08" db="EMBL/GenBank/DDBJ databases">
        <authorList>
            <person name="Rossello M."/>
        </authorList>
    </citation>
    <scope>NUCLEOTIDE SEQUENCE [LARGE SCALE GENOMIC DNA]</scope>
    <source>
        <strain evidence="5">cv. Chinese Spring</strain>
    </source>
</reference>
<protein>
    <recommendedName>
        <fullName evidence="4">Peptidase C1A papain C-terminal domain-containing protein</fullName>
    </recommendedName>
</protein>
<dbReference type="STRING" id="4565.A0A3B6B8W1"/>
<dbReference type="Proteomes" id="UP000019116">
    <property type="component" value="Chromosome 2A"/>
</dbReference>
<dbReference type="OrthoDB" id="689138at2759"/>
<dbReference type="CDD" id="cd02248">
    <property type="entry name" value="Peptidase_C1A"/>
    <property type="match status" value="1"/>
</dbReference>
<sequence>MHGSLTCAFVAGSCWAIAVASSVEAVHYMNTLQSVSLSVQELIDCDTKNDGCDGGEKEKAFGYIQTNGLSSETDYPYIDERSKSGCKPNKTVAARIEGFQFVNPTEEALEKAVAKHPVVVSIQSPDDLQKYKGGILDYEPNEDYTGSTHAVLIVGNGTYSDGVKYWRFKNSWGEDWGEGGFGRIRRHIADKRGVLGIFMRQGIYPVLKD</sequence>
<name>A0A3B6B8W1_WHEAT</name>
<dbReference type="GO" id="GO:0005764">
    <property type="term" value="C:lysosome"/>
    <property type="evidence" value="ECO:0000318"/>
    <property type="project" value="GO_Central"/>
</dbReference>
<evidence type="ECO:0000256" key="2">
    <source>
        <dbReference type="ARBA" id="ARBA00023157"/>
    </source>
</evidence>
<dbReference type="SUPFAM" id="SSF54001">
    <property type="entry name" value="Cysteine proteinases"/>
    <property type="match status" value="1"/>
</dbReference>
<dbReference type="InterPro" id="IPR038765">
    <property type="entry name" value="Papain-like_cys_pep_sf"/>
</dbReference>
<keyword evidence="2" id="KW-1015">Disulfide bond</keyword>
<evidence type="ECO:0000259" key="4">
    <source>
        <dbReference type="SMART" id="SM00645"/>
    </source>
</evidence>
<dbReference type="EnsemblPlants" id="TraesCS2A02G538400.1">
    <property type="protein sequence ID" value="TraesCS2A02G538400.1.cds1"/>
    <property type="gene ID" value="TraesCS2A02G538400"/>
</dbReference>
<feature type="chain" id="PRO_5043171803" description="Peptidase C1A papain C-terminal domain-containing protein" evidence="3">
    <location>
        <begin position="21"/>
        <end position="209"/>
    </location>
</feature>
<reference evidence="5" key="2">
    <citation type="submission" date="2018-10" db="UniProtKB">
        <authorList>
            <consortium name="EnsemblPlants"/>
        </authorList>
    </citation>
    <scope>IDENTIFICATION</scope>
</reference>
<feature type="domain" description="Peptidase C1A papain C-terminal" evidence="4">
    <location>
        <begin position="6"/>
        <end position="206"/>
    </location>
</feature>
<dbReference type="OMA" id="PYIDERS"/>
<comment type="similarity">
    <text evidence="1">Belongs to the peptidase C1 family.</text>
</comment>
<dbReference type="SMR" id="A0A3B6B8W1"/>
<dbReference type="SMART" id="SM00645">
    <property type="entry name" value="Pept_C1"/>
    <property type="match status" value="1"/>
</dbReference>
<dbReference type="GO" id="GO:0004197">
    <property type="term" value="F:cysteine-type endopeptidase activity"/>
    <property type="evidence" value="ECO:0000318"/>
    <property type="project" value="GO_Central"/>
</dbReference>
<dbReference type="GO" id="GO:0051603">
    <property type="term" value="P:proteolysis involved in protein catabolic process"/>
    <property type="evidence" value="ECO:0000318"/>
    <property type="project" value="GO_Central"/>
</dbReference>